<accession>A0A1Y2BBF1</accession>
<dbReference type="InterPro" id="IPR006709">
    <property type="entry name" value="SSU_processome_Utp14"/>
</dbReference>
<evidence type="ECO:0000256" key="2">
    <source>
        <dbReference type="ARBA" id="ARBA00022553"/>
    </source>
</evidence>
<evidence type="ECO:0000313" key="6">
    <source>
        <dbReference type="Proteomes" id="UP000193986"/>
    </source>
</evidence>
<dbReference type="Proteomes" id="UP000193986">
    <property type="component" value="Unassembled WGS sequence"/>
</dbReference>
<dbReference type="InParanoid" id="A0A1Y2BBF1"/>
<dbReference type="GO" id="GO:0006364">
    <property type="term" value="P:rRNA processing"/>
    <property type="evidence" value="ECO:0007669"/>
    <property type="project" value="InterPro"/>
</dbReference>
<feature type="compositionally biased region" description="Acidic residues" evidence="4">
    <location>
        <begin position="243"/>
        <end position="273"/>
    </location>
</feature>
<name>A0A1Y2BBF1_9TREE</name>
<feature type="compositionally biased region" description="Acidic residues" evidence="4">
    <location>
        <begin position="669"/>
        <end position="684"/>
    </location>
</feature>
<dbReference type="Pfam" id="PF04615">
    <property type="entry name" value="Utp14"/>
    <property type="match status" value="1"/>
</dbReference>
<evidence type="ECO:0000256" key="3">
    <source>
        <dbReference type="ARBA" id="ARBA00023242"/>
    </source>
</evidence>
<evidence type="ECO:0000256" key="4">
    <source>
        <dbReference type="SAM" id="MobiDB-lite"/>
    </source>
</evidence>
<gene>
    <name evidence="5" type="ORF">BCR39DRAFT_492963</name>
</gene>
<feature type="compositionally biased region" description="Basic and acidic residues" evidence="4">
    <location>
        <begin position="640"/>
        <end position="661"/>
    </location>
</feature>
<dbReference type="GO" id="GO:0032040">
    <property type="term" value="C:small-subunit processome"/>
    <property type="evidence" value="ECO:0007669"/>
    <property type="project" value="InterPro"/>
</dbReference>
<dbReference type="FunCoup" id="A0A1Y2BBF1">
    <property type="interactions" value="383"/>
</dbReference>
<feature type="compositionally biased region" description="Acidic residues" evidence="4">
    <location>
        <begin position="102"/>
        <end position="123"/>
    </location>
</feature>
<protein>
    <submittedName>
        <fullName evidence="5">Utp14 protein-domain-containing protein</fullName>
    </submittedName>
</protein>
<feature type="region of interest" description="Disordered" evidence="4">
    <location>
        <begin position="1"/>
        <end position="321"/>
    </location>
</feature>
<dbReference type="PANTHER" id="PTHR14150">
    <property type="entry name" value="U3 SMALL NUCLEOLAR RNA-ASSOCIATED PROTEIN 14"/>
    <property type="match status" value="1"/>
</dbReference>
<keyword evidence="2" id="KW-0597">Phosphoprotein</keyword>
<feature type="compositionally biased region" description="Basic and acidic residues" evidence="4">
    <location>
        <begin position="531"/>
        <end position="542"/>
    </location>
</feature>
<dbReference type="STRING" id="71784.A0A1Y2BBF1"/>
<evidence type="ECO:0000256" key="1">
    <source>
        <dbReference type="ARBA" id="ARBA00004604"/>
    </source>
</evidence>
<comment type="caution">
    <text evidence="5">The sequence shown here is derived from an EMBL/GenBank/DDBJ whole genome shotgun (WGS) entry which is preliminary data.</text>
</comment>
<dbReference type="OrthoDB" id="277439at2759"/>
<comment type="subcellular location">
    <subcellularLocation>
        <location evidence="1">Nucleus</location>
        <location evidence="1">Nucleolus</location>
    </subcellularLocation>
</comment>
<feature type="compositionally biased region" description="Basic and acidic residues" evidence="4">
    <location>
        <begin position="124"/>
        <end position="137"/>
    </location>
</feature>
<feature type="compositionally biased region" description="Basic and acidic residues" evidence="4">
    <location>
        <begin position="551"/>
        <end position="588"/>
    </location>
</feature>
<keyword evidence="3" id="KW-0539">Nucleus</keyword>
<proteinExistence type="predicted"/>
<feature type="compositionally biased region" description="Acidic residues" evidence="4">
    <location>
        <begin position="182"/>
        <end position="221"/>
    </location>
</feature>
<dbReference type="EMBL" id="MCFC01000011">
    <property type="protein sequence ID" value="ORY32074.1"/>
    <property type="molecule type" value="Genomic_DNA"/>
</dbReference>
<feature type="compositionally biased region" description="Basic and acidic residues" evidence="4">
    <location>
        <begin position="222"/>
        <end position="236"/>
    </location>
</feature>
<sequence length="972" mass="106905">MARNPMRGAARPFTASTDTSKSSSSKKKPSKRRTDPTNAYTFQPSLPKHHRTSAAQLSLSRDEIEQSKGPRRRPGDDDEGSDNDMNARIRKVAMMIANEGPGEVDSEESEVESDQAWEEDGSDEERWGGVFKDLEKGKGKKIKGKAKEVVKKPAKPLTVDLSEDEEPSKQSGKATIAAKLDADDDDEGSLEESDGDVSLDEDEDDDMEDDDDAEDDQPSDLDVEHDQQALNGHKETMSTQDSGSEEDDDDLEDSEPELPSDLSGDEDDDELADLDSFVDQLASSDKKRKVGAEEDSGKEKKRRVLPVVSGPNVRDGGDLGIKSNTKVDLASLIASHPSLSSSSASLLTAKAKPKDIATSVLRSGVLSAPLPTTAQERLDREAAYEKTKEEGAKWATLMKRVKEAEHLSFPLQATERGGVKSAGEMLAGFKPVNKHESAVQALLDRANLTDNGVSKTEEEALQGQDLSVEEIAERRAQLRQQRELLFRAEARSKRVAKIKSKTFRKLARKRAEKAGQAAEADEEANEEDQEKFERERARERATLRHGARSRWAKDVGGDGAEIEDRRRAKADMLDLKEKLTRKIHGDRSDGEDDDEDEQSDEQADEDTIKSRAFDQLAQVDAGDAEDEGSGKGLLQMAFMKKAEQRNLRKAREDEATLRQDIKLFGNDNSADEDEDEDGDGDGDGDGTPAMLKLGEGRMVFSGPQPDETAAPGVVMKPNQISQQPVHARQRSPSPLPDPSHNPWLIQTTSAGPSRKRNLTSNTAEAKATRALKKAAKGKEDDAGDERVEISLEMPKRARADDASEDEDELMPVGGVKAFKQRDLVAEAFAGDNVVEDFEKEKAKQIEADAPQIEDTSLPGWGSWSGKGIKKRKMNPKFLVQTAGIDPTQRKDAGKANVIITERHDKRAEQFLVKDLPYPYTSKAQYERAFANPVGGEWNSRVIVQKETLPRVVKKVSLSQNTGSCTSQADLYH</sequence>
<organism evidence="5 6">
    <name type="scientific">Naematelia encephala</name>
    <dbReference type="NCBI Taxonomy" id="71784"/>
    <lineage>
        <taxon>Eukaryota</taxon>
        <taxon>Fungi</taxon>
        <taxon>Dikarya</taxon>
        <taxon>Basidiomycota</taxon>
        <taxon>Agaricomycotina</taxon>
        <taxon>Tremellomycetes</taxon>
        <taxon>Tremellales</taxon>
        <taxon>Naemateliaceae</taxon>
        <taxon>Naematelia</taxon>
    </lineage>
</organism>
<keyword evidence="6" id="KW-1185">Reference proteome</keyword>
<dbReference type="AlphaFoldDB" id="A0A1Y2BBF1"/>
<feature type="region of interest" description="Disordered" evidence="4">
    <location>
        <begin position="506"/>
        <end position="808"/>
    </location>
</feature>
<dbReference type="PANTHER" id="PTHR14150:SF12">
    <property type="entry name" value="U3 SMALL NUCLEOLAR RNA-ASSOCIATED PROTEIN 14 HOMOLOG A"/>
    <property type="match status" value="1"/>
</dbReference>
<feature type="compositionally biased region" description="Acidic residues" evidence="4">
    <location>
        <begin position="519"/>
        <end position="530"/>
    </location>
</feature>
<feature type="compositionally biased region" description="Acidic residues" evidence="4">
    <location>
        <begin position="589"/>
        <end position="605"/>
    </location>
</feature>
<feature type="compositionally biased region" description="Basic and acidic residues" evidence="4">
    <location>
        <begin position="776"/>
        <end position="801"/>
    </location>
</feature>
<evidence type="ECO:0000313" key="5">
    <source>
        <dbReference type="EMBL" id="ORY32074.1"/>
    </source>
</evidence>
<reference evidence="5 6" key="1">
    <citation type="submission" date="2016-07" db="EMBL/GenBank/DDBJ databases">
        <title>Pervasive Adenine N6-methylation of Active Genes in Fungi.</title>
        <authorList>
            <consortium name="DOE Joint Genome Institute"/>
            <person name="Mondo S.J."/>
            <person name="Dannebaum R.O."/>
            <person name="Kuo R.C."/>
            <person name="Labutti K."/>
            <person name="Haridas S."/>
            <person name="Kuo A."/>
            <person name="Salamov A."/>
            <person name="Ahrendt S.R."/>
            <person name="Lipzen A."/>
            <person name="Sullivan W."/>
            <person name="Andreopoulos W.B."/>
            <person name="Clum A."/>
            <person name="Lindquist E."/>
            <person name="Daum C."/>
            <person name="Ramamoorthy G.K."/>
            <person name="Gryganskyi A."/>
            <person name="Culley D."/>
            <person name="Magnuson J.K."/>
            <person name="James T.Y."/>
            <person name="O'Malley M.A."/>
            <person name="Stajich J.E."/>
            <person name="Spatafora J.W."/>
            <person name="Visel A."/>
            <person name="Grigoriev I.V."/>
        </authorList>
    </citation>
    <scope>NUCLEOTIDE SEQUENCE [LARGE SCALE GENOMIC DNA]</scope>
    <source>
        <strain evidence="5 6">68-887.2</strain>
    </source>
</reference>